<dbReference type="Proteomes" id="UP000045824">
    <property type="component" value="Unassembled WGS sequence"/>
</dbReference>
<accession>A0A0T9M5A4</accession>
<dbReference type="AlphaFoldDB" id="A0A0T9M5A4"/>
<evidence type="ECO:0000313" key="2">
    <source>
        <dbReference type="Proteomes" id="UP000045824"/>
    </source>
</evidence>
<sequence>MMQQKNRITCPFAHKIATFQTPGVLLTKVSLISAQRFSYSSQLYSGKSPKKTDNVPLSNNLIVHTAKKFSSMPQNGEVFPLRCIKYKR</sequence>
<evidence type="ECO:0000313" key="1">
    <source>
        <dbReference type="EMBL" id="CNF64264.1"/>
    </source>
</evidence>
<name>A0A0T9M5A4_YERKR</name>
<protein>
    <submittedName>
        <fullName evidence="1">Uncharacterized protein</fullName>
    </submittedName>
</protein>
<gene>
    <name evidence="1" type="ORF">ERS008491_04308</name>
</gene>
<dbReference type="EMBL" id="CPYI01000029">
    <property type="protein sequence ID" value="CNF64264.1"/>
    <property type="molecule type" value="Genomic_DNA"/>
</dbReference>
<proteinExistence type="predicted"/>
<organism evidence="1 2">
    <name type="scientific">Yersinia kristensenii</name>
    <dbReference type="NCBI Taxonomy" id="28152"/>
    <lineage>
        <taxon>Bacteria</taxon>
        <taxon>Pseudomonadati</taxon>
        <taxon>Pseudomonadota</taxon>
        <taxon>Gammaproteobacteria</taxon>
        <taxon>Enterobacterales</taxon>
        <taxon>Yersiniaceae</taxon>
        <taxon>Yersinia</taxon>
    </lineage>
</organism>
<reference evidence="1 2" key="1">
    <citation type="submission" date="2015-03" db="EMBL/GenBank/DDBJ databases">
        <authorList>
            <person name="Murphy D."/>
        </authorList>
    </citation>
    <scope>NUCLEOTIDE SEQUENCE [LARGE SCALE GENOMIC DNA]</scope>
    <source>
        <strain evidence="1 2">FCF326</strain>
    </source>
</reference>